<dbReference type="RefSeq" id="WP_092047461.1">
    <property type="nucleotide sequence ID" value="NZ_FOTK01000095.1"/>
</dbReference>
<sequence length="310" mass="34153">MAIDPDADANYAARDAAIAVNTYTTVLRRPQVPHEVFATYWRDVHGPLCSRVPGLAWYVQYHLDREQDAHLWPPQDEIEPFPDYVLDGGVEIGFANAADQALFNASSSILFSDEQNMFAATVAYALSAGSRTLVDRIPDPNPNGDDVFDRMHVHFGPGRKDPEAFAACVTRLAEMLASDPALLRVRLHLPEPYDNANPAPPAPAVMHTVPPERERIAILDLTFATPLSRRGFFQSARFADTAADQTRHIGHATAFAVSGMYTYVRNKRLTLAGLRGSRAAQLIVRLGAVNQTADDVQHLLFNGQLLLPET</sequence>
<accession>A0A1I4VDC0</accession>
<dbReference type="STRING" id="582667.SAMN05192568_10956"/>
<organism evidence="1 2">
    <name type="scientific">Methylobacterium pseudosasicola</name>
    <dbReference type="NCBI Taxonomy" id="582667"/>
    <lineage>
        <taxon>Bacteria</taxon>
        <taxon>Pseudomonadati</taxon>
        <taxon>Pseudomonadota</taxon>
        <taxon>Alphaproteobacteria</taxon>
        <taxon>Hyphomicrobiales</taxon>
        <taxon>Methylobacteriaceae</taxon>
        <taxon>Methylobacterium</taxon>
    </lineage>
</organism>
<evidence type="ECO:0008006" key="3">
    <source>
        <dbReference type="Google" id="ProtNLM"/>
    </source>
</evidence>
<dbReference type="Gene3D" id="3.30.70.100">
    <property type="match status" value="1"/>
</dbReference>
<evidence type="ECO:0000313" key="2">
    <source>
        <dbReference type="Proteomes" id="UP000199048"/>
    </source>
</evidence>
<dbReference type="InterPro" id="IPR011008">
    <property type="entry name" value="Dimeric_a/b-barrel"/>
</dbReference>
<reference evidence="2" key="1">
    <citation type="submission" date="2016-10" db="EMBL/GenBank/DDBJ databases">
        <authorList>
            <person name="Varghese N."/>
            <person name="Submissions S."/>
        </authorList>
    </citation>
    <scope>NUCLEOTIDE SEQUENCE [LARGE SCALE GENOMIC DNA]</scope>
    <source>
        <strain evidence="2">BL36</strain>
    </source>
</reference>
<protein>
    <recommendedName>
        <fullName evidence="3">Methylmuconolactone methyl-isomerase</fullName>
    </recommendedName>
</protein>
<gene>
    <name evidence="1" type="ORF">SAMN05192568_10956</name>
</gene>
<dbReference type="SUPFAM" id="SSF54909">
    <property type="entry name" value="Dimeric alpha+beta barrel"/>
    <property type="match status" value="1"/>
</dbReference>
<dbReference type="AlphaFoldDB" id="A0A1I4VDC0"/>
<dbReference type="Proteomes" id="UP000199048">
    <property type="component" value="Unassembled WGS sequence"/>
</dbReference>
<keyword evidence="2" id="KW-1185">Reference proteome</keyword>
<proteinExistence type="predicted"/>
<dbReference type="EMBL" id="FOTK01000095">
    <property type="protein sequence ID" value="SFM99168.1"/>
    <property type="molecule type" value="Genomic_DNA"/>
</dbReference>
<dbReference type="OrthoDB" id="6369070at2"/>
<evidence type="ECO:0000313" key="1">
    <source>
        <dbReference type="EMBL" id="SFM99168.1"/>
    </source>
</evidence>
<name>A0A1I4VDC0_9HYPH</name>